<keyword evidence="6" id="KW-0498">Mitosis</keyword>
<keyword evidence="12" id="KW-1185">Reference proteome</keyword>
<dbReference type="GO" id="GO:0070652">
    <property type="term" value="C:HAUS complex"/>
    <property type="evidence" value="ECO:0007669"/>
    <property type="project" value="InterPro"/>
</dbReference>
<protein>
    <recommendedName>
        <fullName evidence="13">HAUS augmin-like complex subunit 1</fullName>
    </recommendedName>
</protein>
<keyword evidence="7 10" id="KW-0175">Coiled coil</keyword>
<dbReference type="GO" id="GO:0005819">
    <property type="term" value="C:spindle"/>
    <property type="evidence" value="ECO:0007669"/>
    <property type="project" value="UniProtKB-SubCell"/>
</dbReference>
<dbReference type="PANTHER" id="PTHR31570">
    <property type="entry name" value="HAUS AUGMIN-LIKE COMPLEX SUBUNIT 1"/>
    <property type="match status" value="1"/>
</dbReference>
<evidence type="ECO:0000256" key="7">
    <source>
        <dbReference type="ARBA" id="ARBA00023054"/>
    </source>
</evidence>
<evidence type="ECO:0000313" key="11">
    <source>
        <dbReference type="EMBL" id="CZR57421.1"/>
    </source>
</evidence>
<keyword evidence="3" id="KW-0963">Cytoplasm</keyword>
<feature type="coiled-coil region" evidence="10">
    <location>
        <begin position="144"/>
        <end position="175"/>
    </location>
</feature>
<evidence type="ECO:0000256" key="2">
    <source>
        <dbReference type="ARBA" id="ARBA00005479"/>
    </source>
</evidence>
<comment type="subcellular location">
    <subcellularLocation>
        <location evidence="1">Cytoplasm</location>
        <location evidence="1">Cytoskeleton</location>
        <location evidence="1">Spindle</location>
    </subcellularLocation>
</comment>
<dbReference type="PANTHER" id="PTHR31570:SF1">
    <property type="entry name" value="HAUS AUGMIN-LIKE COMPLEX SUBUNIT 1"/>
    <property type="match status" value="1"/>
</dbReference>
<sequence length="295" mass="33015">MAHLSPSAIFSPSVARQQLAAAKDWNYVDSWLSMKFSGKTPPPFERNNETLKALLALATVNESADEERDLLAKIEVKALQGLQTKEKPDPNADLLASIEESLTREGQTSIEALSSLSVTLKQPIPDVEKLGRSVIDLQVTTYDLEQAKDRISILEAHLNSELQNINNLIRDLQSDAYQPPSNLQKQTIEYQRKAKTLASKLPELRDRVLSLAASAGTSKATIQDVKAEEEKFKTLMATVKDLEAQVKSYHGLPQDTDLARLELERLRIELRGLTHERDTMFEGLVERESPKKTRS</sequence>
<dbReference type="GO" id="GO:0051225">
    <property type="term" value="P:spindle assembly"/>
    <property type="evidence" value="ECO:0007669"/>
    <property type="project" value="InterPro"/>
</dbReference>
<evidence type="ECO:0000256" key="1">
    <source>
        <dbReference type="ARBA" id="ARBA00004186"/>
    </source>
</evidence>
<dbReference type="GO" id="GO:0005874">
    <property type="term" value="C:microtubule"/>
    <property type="evidence" value="ECO:0007669"/>
    <property type="project" value="UniProtKB-KW"/>
</dbReference>
<evidence type="ECO:0008006" key="13">
    <source>
        <dbReference type="Google" id="ProtNLM"/>
    </source>
</evidence>
<dbReference type="AlphaFoldDB" id="A0A1L7WXB7"/>
<evidence type="ECO:0000256" key="5">
    <source>
        <dbReference type="ARBA" id="ARBA00022701"/>
    </source>
</evidence>
<reference evidence="11 12" key="1">
    <citation type="submission" date="2016-03" db="EMBL/GenBank/DDBJ databases">
        <authorList>
            <person name="Ploux O."/>
        </authorList>
    </citation>
    <scope>NUCLEOTIDE SEQUENCE [LARGE SCALE GENOMIC DNA]</scope>
    <source>
        <strain evidence="11 12">UAMH 11012</strain>
    </source>
</reference>
<evidence type="ECO:0000256" key="8">
    <source>
        <dbReference type="ARBA" id="ARBA00023212"/>
    </source>
</evidence>
<evidence type="ECO:0000256" key="10">
    <source>
        <dbReference type="SAM" id="Coils"/>
    </source>
</evidence>
<evidence type="ECO:0000256" key="4">
    <source>
        <dbReference type="ARBA" id="ARBA00022618"/>
    </source>
</evidence>
<keyword evidence="5" id="KW-0493">Microtubule</keyword>
<evidence type="ECO:0000256" key="9">
    <source>
        <dbReference type="ARBA" id="ARBA00023306"/>
    </source>
</evidence>
<dbReference type="EMBL" id="FJOG01000010">
    <property type="protein sequence ID" value="CZR57421.1"/>
    <property type="molecule type" value="Genomic_DNA"/>
</dbReference>
<name>A0A1L7WXB7_9HELO</name>
<comment type="similarity">
    <text evidence="2">Belongs to the HAUS1 family.</text>
</comment>
<feature type="coiled-coil region" evidence="10">
    <location>
        <begin position="225"/>
        <end position="276"/>
    </location>
</feature>
<keyword evidence="4" id="KW-0132">Cell division</keyword>
<dbReference type="Pfam" id="PF25762">
    <property type="entry name" value="HAUS1"/>
    <property type="match status" value="1"/>
</dbReference>
<proteinExistence type="inferred from homology"/>
<dbReference type="GO" id="GO:0051301">
    <property type="term" value="P:cell division"/>
    <property type="evidence" value="ECO:0007669"/>
    <property type="project" value="UniProtKB-KW"/>
</dbReference>
<evidence type="ECO:0000256" key="6">
    <source>
        <dbReference type="ARBA" id="ARBA00022776"/>
    </source>
</evidence>
<evidence type="ECO:0000313" key="12">
    <source>
        <dbReference type="Proteomes" id="UP000184330"/>
    </source>
</evidence>
<evidence type="ECO:0000256" key="3">
    <source>
        <dbReference type="ARBA" id="ARBA00022490"/>
    </source>
</evidence>
<organism evidence="11 12">
    <name type="scientific">Phialocephala subalpina</name>
    <dbReference type="NCBI Taxonomy" id="576137"/>
    <lineage>
        <taxon>Eukaryota</taxon>
        <taxon>Fungi</taxon>
        <taxon>Dikarya</taxon>
        <taxon>Ascomycota</taxon>
        <taxon>Pezizomycotina</taxon>
        <taxon>Leotiomycetes</taxon>
        <taxon>Helotiales</taxon>
        <taxon>Mollisiaceae</taxon>
        <taxon>Phialocephala</taxon>
        <taxon>Phialocephala fortinii species complex</taxon>
    </lineage>
</organism>
<accession>A0A1L7WXB7</accession>
<keyword evidence="9" id="KW-0131">Cell cycle</keyword>
<dbReference type="Proteomes" id="UP000184330">
    <property type="component" value="Unassembled WGS sequence"/>
</dbReference>
<gene>
    <name evidence="11" type="ORF">PAC_07310</name>
</gene>
<keyword evidence="8" id="KW-0206">Cytoskeleton</keyword>
<dbReference type="InterPro" id="IPR026243">
    <property type="entry name" value="HAUS1"/>
</dbReference>
<dbReference type="OrthoDB" id="5372507at2759"/>
<dbReference type="GO" id="GO:0005829">
    <property type="term" value="C:cytosol"/>
    <property type="evidence" value="ECO:0007669"/>
    <property type="project" value="TreeGrafter"/>
</dbReference>